<dbReference type="FunFam" id="3.60.20.10:FF:000020">
    <property type="entry name" value="Proteasome subunit alpha type"/>
    <property type="match status" value="1"/>
</dbReference>
<evidence type="ECO:0000256" key="14">
    <source>
        <dbReference type="SAM" id="MobiDB-lite"/>
    </source>
</evidence>
<reference evidence="16" key="1">
    <citation type="submission" date="2020-11" db="EMBL/GenBank/DDBJ databases">
        <authorList>
            <person name="Tran Van P."/>
        </authorList>
    </citation>
    <scope>NUCLEOTIDE SEQUENCE</scope>
</reference>
<evidence type="ECO:0000256" key="6">
    <source>
        <dbReference type="ARBA" id="ARBA00022490"/>
    </source>
</evidence>
<dbReference type="GO" id="GO:0005634">
    <property type="term" value="C:nucleus"/>
    <property type="evidence" value="ECO:0007669"/>
    <property type="project" value="UniProtKB-SubCell"/>
</dbReference>
<evidence type="ECO:0000256" key="10">
    <source>
        <dbReference type="ARBA" id="ARBA00023180"/>
    </source>
</evidence>
<evidence type="ECO:0000256" key="4">
    <source>
        <dbReference type="ARBA" id="ARBA00004496"/>
    </source>
</evidence>
<dbReference type="GO" id="GO:0019773">
    <property type="term" value="C:proteasome core complex, alpha-subunit complex"/>
    <property type="evidence" value="ECO:0007669"/>
    <property type="project" value="UniProtKB-UniRule"/>
</dbReference>
<dbReference type="EMBL" id="CAJPEX010000172">
    <property type="protein sequence ID" value="CAG0913937.1"/>
    <property type="molecule type" value="Genomic_DNA"/>
</dbReference>
<keyword evidence="6" id="KW-0963">Cytoplasm</keyword>
<dbReference type="GO" id="GO:0005737">
    <property type="term" value="C:cytoplasm"/>
    <property type="evidence" value="ECO:0007669"/>
    <property type="project" value="UniProtKB-SubCell"/>
</dbReference>
<keyword evidence="7" id="KW-0597">Phosphoprotein</keyword>
<dbReference type="OrthoDB" id="5835702at2759"/>
<dbReference type="Pfam" id="PF00227">
    <property type="entry name" value="Proteasome"/>
    <property type="match status" value="1"/>
</dbReference>
<evidence type="ECO:0000256" key="13">
    <source>
        <dbReference type="PROSITE-ProRule" id="PRU00808"/>
    </source>
</evidence>
<dbReference type="InterPro" id="IPR001353">
    <property type="entry name" value="Proteasome_sua/b"/>
</dbReference>
<organism evidence="16">
    <name type="scientific">Notodromas monacha</name>
    <dbReference type="NCBI Taxonomy" id="399045"/>
    <lineage>
        <taxon>Eukaryota</taxon>
        <taxon>Metazoa</taxon>
        <taxon>Ecdysozoa</taxon>
        <taxon>Arthropoda</taxon>
        <taxon>Crustacea</taxon>
        <taxon>Oligostraca</taxon>
        <taxon>Ostracoda</taxon>
        <taxon>Podocopa</taxon>
        <taxon>Podocopida</taxon>
        <taxon>Cypridocopina</taxon>
        <taxon>Cypridoidea</taxon>
        <taxon>Cyprididae</taxon>
        <taxon>Notodromas</taxon>
    </lineage>
</organism>
<gene>
    <name evidence="16" type="ORF">NMOB1V02_LOCUS1655</name>
</gene>
<evidence type="ECO:0000256" key="12">
    <source>
        <dbReference type="ARBA" id="ARBA00062366"/>
    </source>
</evidence>
<evidence type="ECO:0000259" key="15">
    <source>
        <dbReference type="PROSITE" id="PS00388"/>
    </source>
</evidence>
<evidence type="ECO:0000256" key="11">
    <source>
        <dbReference type="ARBA" id="ARBA00023242"/>
    </source>
</evidence>
<dbReference type="Gene3D" id="3.60.20.10">
    <property type="entry name" value="Glutamine Phosphoribosylpyrophosphate, subunit 1, domain 1"/>
    <property type="match status" value="1"/>
</dbReference>
<comment type="subcellular location">
    <subcellularLocation>
        <location evidence="4">Cytoplasm</location>
    </subcellularLocation>
    <subcellularLocation>
        <location evidence="3">Nucleus</location>
    </subcellularLocation>
</comment>
<dbReference type="PANTHER" id="PTHR11599">
    <property type="entry name" value="PROTEASOME SUBUNIT ALPHA/BETA"/>
    <property type="match status" value="1"/>
</dbReference>
<dbReference type="InterPro" id="IPR050115">
    <property type="entry name" value="Proteasome_alpha"/>
</dbReference>
<keyword evidence="11" id="KW-0539">Nucleus</keyword>
<keyword evidence="8 13" id="KW-0647">Proteasome</keyword>
<keyword evidence="17" id="KW-1185">Reference proteome</keyword>
<name>A0A7R9BH01_9CRUS</name>
<evidence type="ECO:0000313" key="16">
    <source>
        <dbReference type="EMBL" id="CAD7273785.1"/>
    </source>
</evidence>
<comment type="subunit">
    <text evidence="12">The 26S proteasome consists of a 20S proteasome core and two 19S regulatory subunits. The 20S proteasome core is a barrel-shaped complex made of 28 subunits that are arranged in four stacked rings. The two outer rings are each formed by seven alpha subunits, and the two inner rings are formed by seven beta subunits. The proteolytic activity is exerted by three beta-subunits PSMB5, PSMB6 and PSMB7. Interacts with ALKBH4.</text>
</comment>
<dbReference type="InterPro" id="IPR029060">
    <property type="entry name" value="PIN-like_dom_sf"/>
</dbReference>
<dbReference type="InterPro" id="IPR023332">
    <property type="entry name" value="Proteasome_alpha-type"/>
</dbReference>
<proteinExistence type="inferred from homology"/>
<evidence type="ECO:0000256" key="7">
    <source>
        <dbReference type="ARBA" id="ARBA00022553"/>
    </source>
</evidence>
<evidence type="ECO:0000256" key="1">
    <source>
        <dbReference type="ARBA" id="ARBA00002000"/>
    </source>
</evidence>
<evidence type="ECO:0000313" key="17">
    <source>
        <dbReference type="Proteomes" id="UP000678499"/>
    </source>
</evidence>
<comment type="function">
    <text evidence="2">Component of the 20S core proteasome complex involved in the proteolytic degradation of most intracellular proteins. This complex plays numerous essential roles within the cell by associating with different regulatory particles. Associated with two 19S regulatory particles, forms the 26S proteasome and thus participates in the ATP-dependent degradation of ubiquitinated proteins. The 26S proteasome plays a key role in the maintenance of protein homeostasis by removing misfolded or damaged proteins that could impair cellular functions, and by removing proteins whose functions are no longer required. Associated with the PA200 or PA28, the 20S proteasome mediates ubiquitin-independent protein degradation. This type of proteolysis is required in several pathways including spermatogenesis (20S-PA200 complex) or generation of a subset of MHC class I-presented antigenic peptides (20S-PA28 complex).</text>
</comment>
<dbReference type="EMBL" id="OA882209">
    <property type="protein sequence ID" value="CAD7273785.1"/>
    <property type="molecule type" value="Genomic_DNA"/>
</dbReference>
<dbReference type="SUPFAM" id="SSF88723">
    <property type="entry name" value="PIN domain-like"/>
    <property type="match status" value="1"/>
</dbReference>
<dbReference type="InterPro" id="IPR029055">
    <property type="entry name" value="Ntn_hydrolases_N"/>
</dbReference>
<keyword evidence="10" id="KW-0325">Glycoprotein</keyword>
<evidence type="ECO:0000256" key="2">
    <source>
        <dbReference type="ARBA" id="ARBA00003876"/>
    </source>
</evidence>
<dbReference type="InterPro" id="IPR034642">
    <property type="entry name" value="Proteasome_subunit_alpha6"/>
</dbReference>
<evidence type="ECO:0000256" key="3">
    <source>
        <dbReference type="ARBA" id="ARBA00004123"/>
    </source>
</evidence>
<comment type="similarity">
    <text evidence="13">Belongs to the peptidase T1A family.</text>
</comment>
<protein>
    <recommendedName>
        <fullName evidence="5">Proteasome subunit alpha type-6</fullName>
    </recommendedName>
</protein>
<dbReference type="AlphaFoldDB" id="A0A7R9BH01"/>
<dbReference type="SUPFAM" id="SSF56235">
    <property type="entry name" value="N-terminal nucleophile aminohydrolases (Ntn hydrolases)"/>
    <property type="match status" value="1"/>
</dbReference>
<feature type="domain" description="Proteasome alpha-type subunits" evidence="15">
    <location>
        <begin position="9"/>
        <end position="31"/>
    </location>
</feature>
<accession>A0A7R9BH01</accession>
<dbReference type="Proteomes" id="UP000678499">
    <property type="component" value="Unassembled WGS sequence"/>
</dbReference>
<dbReference type="CDD" id="cd03754">
    <property type="entry name" value="proteasome_alpha_type_6"/>
    <property type="match status" value="1"/>
</dbReference>
<dbReference type="SMART" id="SM00948">
    <property type="entry name" value="Proteasome_A_N"/>
    <property type="match status" value="1"/>
</dbReference>
<evidence type="ECO:0000256" key="5">
    <source>
        <dbReference type="ARBA" id="ARBA00021332"/>
    </source>
</evidence>
<dbReference type="InterPro" id="IPR000426">
    <property type="entry name" value="Proteasome_asu_N"/>
</dbReference>
<dbReference type="PROSITE" id="PS00388">
    <property type="entry name" value="PROTEASOME_ALPHA_1"/>
    <property type="match status" value="1"/>
</dbReference>
<dbReference type="Pfam" id="PF10584">
    <property type="entry name" value="Proteasome_A_N"/>
    <property type="match status" value="1"/>
</dbReference>
<keyword evidence="9" id="KW-0007">Acetylation</keyword>
<dbReference type="GO" id="GO:0006511">
    <property type="term" value="P:ubiquitin-dependent protein catabolic process"/>
    <property type="evidence" value="ECO:0007669"/>
    <property type="project" value="InterPro"/>
</dbReference>
<feature type="region of interest" description="Disordered" evidence="14">
    <location>
        <begin position="797"/>
        <end position="831"/>
    </location>
</feature>
<sequence length="889" mass="99923">MSRGSSSGFDRHITIFSPEGRLYQVEYAFKAINQGGLTSVAVKGVDSAVVVTQKKVPDKLLDPTTVTQLFHLTENIGCVMTGMPADSRSQVQRARYEAANWKYKYGYEISVDMLCRRIADISQVYTQNAEMRPLGCCMMLIAYDDELGPCVYRADPAGYFCGLKAAAVGVKQTEATSYLEKKFKKKQDLNVEETIQLGIGALSSVLSADFKPTELEIGVVTAREKKFKILTEDEIEKHLGTVEILPRPEMGLPDRISQSVEVTRFHTMERVNRQVLIIDGHNLLYRLFGARTKEYKCGPDFKDMSARFKAFMEYLKQQTLFPILVFDGFSGTLAGSNTSLPNMYLSLVEDMEVPVYVAVRIADELIAVAARFCNAIVISEDTDFLMYGVRMITCSFLADAFQRKHDWFTSEVPVRHAAFFYKNLEQNECLKMLAKVRVSVQEMASTPDKKLKKALLTSLKESTCVEGDPLTALKILMNVFEENLKAEPKLRQKLWKATANYEKFAHECNLLLNRCSDLLNQNFKDESLMWLWERVQPSQFAVGPFVMYSMRRKIRFIPTALYPDAFRAANVPTSAFCALVDAASQRPVERVTVEPCPDDGSLGLQFHESINGIEFTSGSDGETLLRRLLELDDDEALWRNISDLPQSSSAFGVAVNLWLRNECFVVGKAVLTAALITHLALSSVLMGIDTSLFLNTPSCNSEFKACTMYSGLLVIAERVNLVLCLLGNPLAPIKARLCFSGSLFWKCLYFIRSGGQGPDDILNRLIIDRGERESCRDLLGKLLNLYDDNAGISKKSSAVDQKAERKRRRKSREVAARISKKAERRRGVESTTDPIVVEDEVEQPRKKSKNVVVESEKLFAVSSNDQFSEETYLSQVEIKSHRLTNNLPS</sequence>
<evidence type="ECO:0000256" key="8">
    <source>
        <dbReference type="ARBA" id="ARBA00022942"/>
    </source>
</evidence>
<comment type="function">
    <text evidence="1">The proteasome is a multicatalytic proteinase complex which is characterized by its ability to cleave peptides with Arg, Phe, Tyr, Leu, and Glu adjacent to the leaving group at neutral or slightly basic pH. The proteasome has an ATP-dependent proteolytic activity.</text>
</comment>
<dbReference type="PROSITE" id="PS51475">
    <property type="entry name" value="PROTEASOME_ALPHA_2"/>
    <property type="match status" value="1"/>
</dbReference>
<evidence type="ECO:0000256" key="9">
    <source>
        <dbReference type="ARBA" id="ARBA00022990"/>
    </source>
</evidence>